<keyword evidence="2" id="KW-1185">Reference proteome</keyword>
<feature type="non-terminal residue" evidence="1">
    <location>
        <position position="42"/>
    </location>
</feature>
<evidence type="ECO:0000313" key="2">
    <source>
        <dbReference type="Proteomes" id="UP000051530"/>
    </source>
</evidence>
<dbReference type="EMBL" id="LGUB01000109">
    <property type="protein sequence ID" value="KRH94242.1"/>
    <property type="molecule type" value="Genomic_DNA"/>
</dbReference>
<dbReference type="VEuPathDB" id="MicrosporidiaDB:M153_3230008862"/>
<protein>
    <submittedName>
        <fullName evidence="1">Uncharacterized protein</fullName>
    </submittedName>
</protein>
<sequence length="42" mass="5064">MPQTNFLYCFSHLLHKISDYIIKKRVNLTKFIMNINDLIYSS</sequence>
<gene>
    <name evidence="1" type="ORF">M153_3230008862</name>
</gene>
<name>A0A0R0LY45_9MICR</name>
<proteinExistence type="predicted"/>
<dbReference type="AlphaFoldDB" id="A0A0R0LY45"/>
<dbReference type="Proteomes" id="UP000051530">
    <property type="component" value="Unassembled WGS sequence"/>
</dbReference>
<organism evidence="1 2">
    <name type="scientific">Pseudoloma neurophilia</name>
    <dbReference type="NCBI Taxonomy" id="146866"/>
    <lineage>
        <taxon>Eukaryota</taxon>
        <taxon>Fungi</taxon>
        <taxon>Fungi incertae sedis</taxon>
        <taxon>Microsporidia</taxon>
        <taxon>Pseudoloma</taxon>
    </lineage>
</organism>
<evidence type="ECO:0000313" key="1">
    <source>
        <dbReference type="EMBL" id="KRH94242.1"/>
    </source>
</evidence>
<comment type="caution">
    <text evidence="1">The sequence shown here is derived from an EMBL/GenBank/DDBJ whole genome shotgun (WGS) entry which is preliminary data.</text>
</comment>
<accession>A0A0R0LY45</accession>
<reference evidence="1 2" key="1">
    <citation type="submission" date="2015-07" db="EMBL/GenBank/DDBJ databases">
        <title>The genome of Pseudoloma neurophilia, a relevant intracellular parasite of the zebrafish.</title>
        <authorList>
            <person name="Ndikumana S."/>
            <person name="Pelin A."/>
            <person name="Sanders J."/>
            <person name="Corradi N."/>
        </authorList>
    </citation>
    <scope>NUCLEOTIDE SEQUENCE [LARGE SCALE GENOMIC DNA]</scope>
    <source>
        <strain evidence="1 2">MK1</strain>
    </source>
</reference>